<dbReference type="PANTHER" id="PTHR34876">
    <property type="match status" value="1"/>
</dbReference>
<dbReference type="Pfam" id="PF01341">
    <property type="entry name" value="Glyco_hydro_6"/>
    <property type="match status" value="1"/>
</dbReference>
<dbReference type="InterPro" id="IPR036434">
    <property type="entry name" value="Beta_cellobiohydrolase_sf"/>
</dbReference>
<evidence type="ECO:0000313" key="11">
    <source>
        <dbReference type="Proteomes" id="UP001596540"/>
    </source>
</evidence>
<sequence>MRSTSRSTTRPWLRRGLASAAALALGSSLVAASATPAGAEERVDNPFAGADAYVNPEWAENVRSQAAETGGALGQQMESVAQYPTAVWMDRIGAIEGPAGGMGLRDHLDAALEQQDGGTPLTVTVVVYNLPNRDCAALASNGELRISENGMQRYQQEYIDPISEILGDPAYSSLRIVTIVEPDSLPNLVTNVDGPHATEDCREAAGPGGYVEGVRYALDNLQFENVYNYVDISHSGWIGWPDTNFPQTVRLFDDTISGAAAGVNSVSGFITNTANYTPTEEPFLTNPDLQVGGQPVRSAQFYEWNPQFSERPFAQALRTALVNAGFPSDIGMLIDTSRNGWGGPDRPTQVSTSTDLNTYVDESRVDTRPHRGNWCNQDGAGIGERPQATPAAGIDAFVWVKPPGESDGVAQDGIVDPDDPNKGFDRMCDPTHHNTWNPNMPTNALPNAPHAGRWFPEQFEMLVENAYPEL</sequence>
<gene>
    <name evidence="10" type="ORF">ACFQRF_13180</name>
</gene>
<keyword evidence="7 9" id="KW-0624">Polysaccharide degradation</keyword>
<keyword evidence="6 9" id="KW-0326">Glycosidase</keyword>
<reference evidence="11" key="1">
    <citation type="journal article" date="2019" name="Int. J. Syst. Evol. Microbiol.">
        <title>The Global Catalogue of Microorganisms (GCM) 10K type strain sequencing project: providing services to taxonomists for standard genome sequencing and annotation.</title>
        <authorList>
            <consortium name="The Broad Institute Genomics Platform"/>
            <consortium name="The Broad Institute Genome Sequencing Center for Infectious Disease"/>
            <person name="Wu L."/>
            <person name="Ma J."/>
        </authorList>
    </citation>
    <scope>NUCLEOTIDE SEQUENCE [LARGE SCALE GENOMIC DNA]</scope>
    <source>
        <strain evidence="11">CGMCC 4.7382</strain>
    </source>
</reference>
<feature type="chain" id="PRO_5045012182" description="Glucanase" evidence="9">
    <location>
        <begin position="40"/>
        <end position="470"/>
    </location>
</feature>
<organism evidence="10 11">
    <name type="scientific">Marinactinospora rubrisoli</name>
    <dbReference type="NCBI Taxonomy" id="2715399"/>
    <lineage>
        <taxon>Bacteria</taxon>
        <taxon>Bacillati</taxon>
        <taxon>Actinomycetota</taxon>
        <taxon>Actinomycetes</taxon>
        <taxon>Streptosporangiales</taxon>
        <taxon>Nocardiopsidaceae</taxon>
        <taxon>Marinactinospora</taxon>
    </lineage>
</organism>
<evidence type="ECO:0000256" key="4">
    <source>
        <dbReference type="ARBA" id="ARBA00023157"/>
    </source>
</evidence>
<evidence type="ECO:0000313" key="10">
    <source>
        <dbReference type="EMBL" id="MFC7328698.1"/>
    </source>
</evidence>
<dbReference type="InterPro" id="IPR016288">
    <property type="entry name" value="Beta_cellobiohydrolase"/>
</dbReference>
<dbReference type="PRINTS" id="PR00733">
    <property type="entry name" value="GLHYDRLASE6"/>
</dbReference>
<dbReference type="PROSITE" id="PS51318">
    <property type="entry name" value="TAT"/>
    <property type="match status" value="1"/>
</dbReference>
<comment type="caution">
    <text evidence="10">The sequence shown here is derived from an EMBL/GenBank/DDBJ whole genome shotgun (WGS) entry which is preliminary data.</text>
</comment>
<evidence type="ECO:0000256" key="5">
    <source>
        <dbReference type="ARBA" id="ARBA00023277"/>
    </source>
</evidence>
<dbReference type="PIRSF" id="PIRSF001100">
    <property type="entry name" value="Beta_cellobiohydrolase"/>
    <property type="match status" value="1"/>
</dbReference>
<evidence type="ECO:0000256" key="7">
    <source>
        <dbReference type="ARBA" id="ARBA00023326"/>
    </source>
</evidence>
<evidence type="ECO:0000256" key="9">
    <source>
        <dbReference type="RuleBase" id="RU361186"/>
    </source>
</evidence>
<keyword evidence="3 9" id="KW-0136">Cellulose degradation</keyword>
<dbReference type="InterPro" id="IPR006311">
    <property type="entry name" value="TAT_signal"/>
</dbReference>
<keyword evidence="1 9" id="KW-0732">Signal</keyword>
<dbReference type="Proteomes" id="UP001596540">
    <property type="component" value="Unassembled WGS sequence"/>
</dbReference>
<feature type="active site" evidence="8">
    <location>
        <position position="134"/>
    </location>
</feature>
<name>A0ABW2KFM4_9ACTN</name>
<evidence type="ECO:0000256" key="1">
    <source>
        <dbReference type="ARBA" id="ARBA00022729"/>
    </source>
</evidence>
<dbReference type="Gene3D" id="3.20.20.40">
    <property type="entry name" value="1, 4-beta cellobiohydrolase"/>
    <property type="match status" value="1"/>
</dbReference>
<dbReference type="PROSITE" id="PS00655">
    <property type="entry name" value="GLYCOSYL_HYDROL_F6_1"/>
    <property type="match status" value="1"/>
</dbReference>
<evidence type="ECO:0000256" key="2">
    <source>
        <dbReference type="ARBA" id="ARBA00022801"/>
    </source>
</evidence>
<feature type="signal peptide" evidence="9">
    <location>
        <begin position="1"/>
        <end position="39"/>
    </location>
</feature>
<evidence type="ECO:0000256" key="3">
    <source>
        <dbReference type="ARBA" id="ARBA00023001"/>
    </source>
</evidence>
<accession>A0ABW2KFM4</accession>
<keyword evidence="2 9" id="KW-0378">Hydrolase</keyword>
<keyword evidence="11" id="KW-1185">Reference proteome</keyword>
<dbReference type="GO" id="GO:0016787">
    <property type="term" value="F:hydrolase activity"/>
    <property type="evidence" value="ECO:0007669"/>
    <property type="project" value="UniProtKB-KW"/>
</dbReference>
<dbReference type="RefSeq" id="WP_379871344.1">
    <property type="nucleotide sequence ID" value="NZ_JBHTBH010000005.1"/>
</dbReference>
<comment type="similarity">
    <text evidence="9">Belongs to the glycosyl hydrolase family 6.</text>
</comment>
<protein>
    <recommendedName>
        <fullName evidence="9">Glucanase</fullName>
        <ecNumber evidence="9">3.2.1.-</ecNumber>
    </recommendedName>
</protein>
<evidence type="ECO:0000256" key="6">
    <source>
        <dbReference type="ARBA" id="ARBA00023295"/>
    </source>
</evidence>
<dbReference type="InterPro" id="IPR001524">
    <property type="entry name" value="Glyco_hydro_6_CS"/>
</dbReference>
<dbReference type="PANTHER" id="PTHR34876:SF4">
    <property type="entry name" value="1,4-BETA-D-GLUCAN CELLOBIOHYDROLASE C-RELATED"/>
    <property type="match status" value="1"/>
</dbReference>
<dbReference type="EMBL" id="JBHTBH010000005">
    <property type="protein sequence ID" value="MFC7328698.1"/>
    <property type="molecule type" value="Genomic_DNA"/>
</dbReference>
<evidence type="ECO:0000256" key="8">
    <source>
        <dbReference type="PROSITE-ProRule" id="PRU10056"/>
    </source>
</evidence>
<proteinExistence type="inferred from homology"/>
<dbReference type="EC" id="3.2.1.-" evidence="9"/>
<dbReference type="SUPFAM" id="SSF51989">
    <property type="entry name" value="Glycosyl hydrolases family 6, cellulases"/>
    <property type="match status" value="1"/>
</dbReference>
<keyword evidence="5 9" id="KW-0119">Carbohydrate metabolism</keyword>
<keyword evidence="4" id="KW-1015">Disulfide bond</keyword>